<dbReference type="Proteomes" id="UP000017246">
    <property type="component" value="Unassembled WGS sequence"/>
</dbReference>
<evidence type="ECO:0000313" key="1">
    <source>
        <dbReference type="EMBL" id="CDS41088.1"/>
    </source>
</evidence>
<proteinExistence type="predicted"/>
<gene>
    <name evidence="1" type="ORF">EmuJ_000870800</name>
</gene>
<reference evidence="1" key="1">
    <citation type="journal article" date="2013" name="Nature">
        <title>The genomes of four tapeworm species reveal adaptations to parasitism.</title>
        <authorList>
            <person name="Tsai I.J."/>
            <person name="Zarowiecki M."/>
            <person name="Holroyd N."/>
            <person name="Garciarrubio A."/>
            <person name="Sanchez-Flores A."/>
            <person name="Brooks K.L."/>
            <person name="Tracey A."/>
            <person name="Bobes R.J."/>
            <person name="Fragoso G."/>
            <person name="Sciutto E."/>
            <person name="Aslett M."/>
            <person name="Beasley H."/>
            <person name="Bennett H.M."/>
            <person name="Cai J."/>
            <person name="Camicia F."/>
            <person name="Clark R."/>
            <person name="Cucher M."/>
            <person name="De Silva N."/>
            <person name="Day T.A."/>
            <person name="Deplazes P."/>
            <person name="Estrada K."/>
            <person name="Fernandez C."/>
            <person name="Holland P.W."/>
            <person name="Hou J."/>
            <person name="Hu S."/>
            <person name="Huckvale T."/>
            <person name="Hung S.S."/>
            <person name="Kamenetzky L."/>
            <person name="Keane J.A."/>
            <person name="Kiss F."/>
            <person name="Koziol U."/>
            <person name="Lambert O."/>
            <person name="Liu K."/>
            <person name="Luo X."/>
            <person name="Luo Y."/>
            <person name="Macchiaroli N."/>
            <person name="Nichol S."/>
            <person name="Paps J."/>
            <person name="Parkinson J."/>
            <person name="Pouchkina-Stantcheva N."/>
            <person name="Riddiford N."/>
            <person name="Rosenzvit M."/>
            <person name="Salinas G."/>
            <person name="Wasmuth J.D."/>
            <person name="Zamanian M."/>
            <person name="Zheng Y."/>
            <person name="Cai X."/>
            <person name="Soberon X."/>
            <person name="Olson P.D."/>
            <person name="Laclette J.P."/>
            <person name="Brehm K."/>
            <person name="Berriman M."/>
            <person name="Garciarrubio A."/>
            <person name="Bobes R.J."/>
            <person name="Fragoso G."/>
            <person name="Sanchez-Flores A."/>
            <person name="Estrada K."/>
            <person name="Cevallos M.A."/>
            <person name="Morett E."/>
            <person name="Gonzalez V."/>
            <person name="Portillo T."/>
            <person name="Ochoa-Leyva A."/>
            <person name="Jose M.V."/>
            <person name="Sciutto E."/>
            <person name="Landa A."/>
            <person name="Jimenez L."/>
            <person name="Valdes V."/>
            <person name="Carrero J.C."/>
            <person name="Larralde C."/>
            <person name="Morales-Montor J."/>
            <person name="Limon-Lason J."/>
            <person name="Soberon X."/>
            <person name="Laclette J.P."/>
        </authorList>
    </citation>
    <scope>NUCLEOTIDE SEQUENCE [LARGE SCALE GENOMIC DNA]</scope>
</reference>
<sequence length="74" mass="8364">MTTDMLVRLTHPVHEGTVKSDNPIKFAIVHLIQISKREENGYLAYQTEKLSVTQNVLLNALNFPTINIRSTVLS</sequence>
<dbReference type="AlphaFoldDB" id="A0A068YFU8"/>
<protein>
    <submittedName>
        <fullName evidence="1">Uncharacterized protein</fullName>
    </submittedName>
</protein>
<keyword evidence="2" id="KW-1185">Reference proteome</keyword>
<evidence type="ECO:0000313" key="2">
    <source>
        <dbReference type="Proteomes" id="UP000017246"/>
    </source>
</evidence>
<organism evidence="1 2">
    <name type="scientific">Echinococcus multilocularis</name>
    <name type="common">Fox tapeworm</name>
    <dbReference type="NCBI Taxonomy" id="6211"/>
    <lineage>
        <taxon>Eukaryota</taxon>
        <taxon>Metazoa</taxon>
        <taxon>Spiralia</taxon>
        <taxon>Lophotrochozoa</taxon>
        <taxon>Platyhelminthes</taxon>
        <taxon>Cestoda</taxon>
        <taxon>Eucestoda</taxon>
        <taxon>Cyclophyllidea</taxon>
        <taxon>Taeniidae</taxon>
        <taxon>Echinococcus</taxon>
    </lineage>
</organism>
<accession>A0A068YFU8</accession>
<name>A0A068YFU8_ECHMU</name>
<reference evidence="1" key="2">
    <citation type="submission" date="2015-11" db="EMBL/GenBank/DDBJ databases">
        <authorList>
            <person name="Zhang Y."/>
            <person name="Guo Z."/>
        </authorList>
    </citation>
    <scope>NUCLEOTIDE SEQUENCE</scope>
</reference>
<dbReference type="EMBL" id="LN902841">
    <property type="protein sequence ID" value="CDS41088.1"/>
    <property type="molecule type" value="Genomic_DNA"/>
</dbReference>